<protein>
    <submittedName>
        <fullName evidence="2">Putative xylose-proton symporter</fullName>
    </submittedName>
</protein>
<name>H6LBW6_ACEWD</name>
<dbReference type="PANTHER" id="PTHR11328">
    <property type="entry name" value="MAJOR FACILITATOR SUPERFAMILY DOMAIN-CONTAINING PROTEIN"/>
    <property type="match status" value="1"/>
</dbReference>
<keyword evidence="3" id="KW-1185">Reference proteome</keyword>
<feature type="transmembrane region" description="Helical" evidence="1">
    <location>
        <begin position="425"/>
        <end position="446"/>
    </location>
</feature>
<feature type="transmembrane region" description="Helical" evidence="1">
    <location>
        <begin position="53"/>
        <end position="76"/>
    </location>
</feature>
<dbReference type="STRING" id="931626.Awo_c09180"/>
<dbReference type="GO" id="GO:0008643">
    <property type="term" value="P:carbohydrate transport"/>
    <property type="evidence" value="ECO:0007669"/>
    <property type="project" value="InterPro"/>
</dbReference>
<feature type="transmembrane region" description="Helical" evidence="1">
    <location>
        <begin position="149"/>
        <end position="173"/>
    </location>
</feature>
<dbReference type="AlphaFoldDB" id="H6LBW6"/>
<feature type="transmembrane region" description="Helical" evidence="1">
    <location>
        <begin position="374"/>
        <end position="396"/>
    </location>
</feature>
<feature type="transmembrane region" description="Helical" evidence="1">
    <location>
        <begin position="316"/>
        <end position="336"/>
    </location>
</feature>
<dbReference type="GO" id="GO:0015293">
    <property type="term" value="F:symporter activity"/>
    <property type="evidence" value="ECO:0007669"/>
    <property type="project" value="InterPro"/>
</dbReference>
<dbReference type="EMBL" id="CP002987">
    <property type="protein sequence ID" value="AFA47709.1"/>
    <property type="molecule type" value="Genomic_DNA"/>
</dbReference>
<dbReference type="GO" id="GO:0005886">
    <property type="term" value="C:plasma membrane"/>
    <property type="evidence" value="ECO:0007669"/>
    <property type="project" value="TreeGrafter"/>
</dbReference>
<organism evidence="2 3">
    <name type="scientific">Acetobacterium woodii (strain ATCC 29683 / DSM 1030 / JCM 2381 / KCTC 1655 / WB1)</name>
    <dbReference type="NCBI Taxonomy" id="931626"/>
    <lineage>
        <taxon>Bacteria</taxon>
        <taxon>Bacillati</taxon>
        <taxon>Bacillota</taxon>
        <taxon>Clostridia</taxon>
        <taxon>Eubacteriales</taxon>
        <taxon>Eubacteriaceae</taxon>
        <taxon>Acetobacterium</taxon>
    </lineage>
</organism>
<evidence type="ECO:0000313" key="3">
    <source>
        <dbReference type="Proteomes" id="UP000007177"/>
    </source>
</evidence>
<proteinExistence type="predicted"/>
<dbReference type="eggNOG" id="COG2211">
    <property type="taxonomic scope" value="Bacteria"/>
</dbReference>
<feature type="transmembrane region" description="Helical" evidence="1">
    <location>
        <begin position="88"/>
        <end position="111"/>
    </location>
</feature>
<reference evidence="3" key="1">
    <citation type="submission" date="2011-07" db="EMBL/GenBank/DDBJ databases">
        <title>Complete genome sequence of Acetobacterium woodii.</title>
        <authorList>
            <person name="Poehlein A."/>
            <person name="Schmidt S."/>
            <person name="Kaster A.-K."/>
            <person name="Goenrich M."/>
            <person name="Vollmers J."/>
            <person name="Thuermer A."/>
            <person name="Gottschalk G."/>
            <person name="Thauer R.K."/>
            <person name="Daniel R."/>
            <person name="Mueller V."/>
        </authorList>
    </citation>
    <scope>NUCLEOTIDE SEQUENCE [LARGE SCALE GENOMIC DNA]</scope>
    <source>
        <strain evidence="3">ATCC 29683 / DSM 1030 / JCM 2381 / KCTC 1655 / WB1</strain>
    </source>
</reference>
<dbReference type="Pfam" id="PF13347">
    <property type="entry name" value="MFS_2"/>
    <property type="match status" value="1"/>
</dbReference>
<dbReference type="SUPFAM" id="SSF103473">
    <property type="entry name" value="MFS general substrate transporter"/>
    <property type="match status" value="1"/>
</dbReference>
<dbReference type="KEGG" id="awo:Awo_c09180"/>
<keyword evidence="1" id="KW-1133">Transmembrane helix</keyword>
<dbReference type="Gene3D" id="1.20.1250.20">
    <property type="entry name" value="MFS general substrate transporter like domains"/>
    <property type="match status" value="1"/>
</dbReference>
<evidence type="ECO:0000313" key="2">
    <source>
        <dbReference type="EMBL" id="AFA47709.1"/>
    </source>
</evidence>
<keyword evidence="1" id="KW-0812">Transmembrane</keyword>
<sequence>MTVKGYYLVSRCNITDLTKNDNEIAGNFVIKKMKIEGGSFMEKKPLSSGLKKFFGVGDLGFTLMSNVEVFYFAYFLTNIAKFDLGTTAIIMTLTSTVDMVLSPFYGGFIDALKPMKWGKYRSYLLVIPPIVVVLYTLMFTVIGTGIVPVVIICVAFITSHVAWNFSYVANIALIPTISSSPEDRTQLSATRGAYANVGKIIFSAMGLATILWVGGVVGNPVLGFTISAFAMALIYWIGYFIHFKMTSGYEVTYEEGAAVDTNTAKKEKISIGDMARSLVQNPHLLVLLLADVARWTVNFVCAGSAVYFFTYVTNDVAMFSVYLLVANIMAVIGSYLSKYVAAKLSTRTAALIGCYGLGAFLIICQFFVSNIMLVLIVLSCAQFFLGFLYALMVALYGDASIYSEWKTGKAASSWVMGLSNLPLKLGIFIKGLIIPAMLAACGFVANMDPATATPELKAGITTLFCTIPGCTVLAGAILLTFGYRLTTEKITQYQTEINARNK</sequence>
<dbReference type="InterPro" id="IPR039672">
    <property type="entry name" value="MFS_2"/>
</dbReference>
<dbReference type="PANTHER" id="PTHR11328:SF24">
    <property type="entry name" value="MAJOR FACILITATOR SUPERFAMILY (MFS) PROFILE DOMAIN-CONTAINING PROTEIN"/>
    <property type="match status" value="1"/>
</dbReference>
<feature type="transmembrane region" description="Helical" evidence="1">
    <location>
        <begin position="221"/>
        <end position="241"/>
    </location>
</feature>
<feature type="transmembrane region" description="Helical" evidence="1">
    <location>
        <begin position="458"/>
        <end position="483"/>
    </location>
</feature>
<evidence type="ECO:0000256" key="1">
    <source>
        <dbReference type="SAM" id="Phobius"/>
    </source>
</evidence>
<dbReference type="HOGENOM" id="CLU_027408_0_3_9"/>
<feature type="transmembrane region" description="Helical" evidence="1">
    <location>
        <begin position="348"/>
        <end position="368"/>
    </location>
</feature>
<dbReference type="InterPro" id="IPR036259">
    <property type="entry name" value="MFS_trans_sf"/>
</dbReference>
<feature type="transmembrane region" description="Helical" evidence="1">
    <location>
        <begin position="123"/>
        <end position="143"/>
    </location>
</feature>
<reference evidence="2 3" key="2">
    <citation type="journal article" date="2012" name="PLoS ONE">
        <title>An ancient pathway combining carbon dioxide fixation with the generation and utilization of a sodium ion gradient for ATP synthesis.</title>
        <authorList>
            <person name="Poehlein A."/>
            <person name="Schmidt S."/>
            <person name="Kaster A.K."/>
            <person name="Goenrich M."/>
            <person name="Vollmers J."/>
            <person name="Thurmer A."/>
            <person name="Bertsch J."/>
            <person name="Schuchmann K."/>
            <person name="Voigt B."/>
            <person name="Hecker M."/>
            <person name="Daniel R."/>
            <person name="Thauer R.K."/>
            <person name="Gottschalk G."/>
            <person name="Muller V."/>
        </authorList>
    </citation>
    <scope>NUCLEOTIDE SEQUENCE [LARGE SCALE GENOMIC DNA]</scope>
    <source>
        <strain evidence="3">ATCC 29683 / DSM 1030 / JCM 2381 / KCTC 1655 / WB1</strain>
    </source>
</reference>
<feature type="transmembrane region" description="Helical" evidence="1">
    <location>
        <begin position="284"/>
        <end position="310"/>
    </location>
</feature>
<dbReference type="OrthoDB" id="9764596at2"/>
<dbReference type="Proteomes" id="UP000007177">
    <property type="component" value="Chromosome"/>
</dbReference>
<feature type="transmembrane region" description="Helical" evidence="1">
    <location>
        <begin position="193"/>
        <end position="215"/>
    </location>
</feature>
<gene>
    <name evidence="2" type="ordered locus">Awo_c09180</name>
</gene>
<accession>H6LBW6</accession>
<keyword evidence="1" id="KW-0472">Membrane</keyword>